<name>A0A385HW51_9CLOS</name>
<dbReference type="Pfam" id="PF01785">
    <property type="entry name" value="Closter_coat"/>
    <property type="match status" value="1"/>
</dbReference>
<keyword evidence="3" id="KW-0946">Virion</keyword>
<keyword evidence="2" id="KW-0167">Capsid protein</keyword>
<dbReference type="RefSeq" id="YP_009552008.1">
    <property type="nucleotide sequence ID" value="NC_040572.1"/>
</dbReference>
<reference evidence="4" key="1">
    <citation type="journal article" date="2018" name="Arch. Virol.">
        <title>Identification of rehmannia virus 1, a novel putative member of the genus Closterovirus, from Rehmannia glutinosa.</title>
        <authorList>
            <person name="Kwon S.J."/>
            <person name="Jin M."/>
            <person name="Cho I.S."/>
            <person name="Yoon J.Y."/>
            <person name="Choi G.S."/>
        </authorList>
    </citation>
    <scope>NUCLEOTIDE SEQUENCE [LARGE SCALE GENOMIC DNA]</scope>
    <source>
        <strain evidence="4">Rg</strain>
    </source>
</reference>
<comment type="subcellular location">
    <subcellularLocation>
        <location evidence="1">Virion</location>
    </subcellularLocation>
</comment>
<keyword evidence="5" id="KW-1185">Reference proteome</keyword>
<reference evidence="4" key="2">
    <citation type="submission" date="2018-03" db="EMBL/GenBank/DDBJ databases">
        <authorList>
            <person name="Keele B.F."/>
        </authorList>
    </citation>
    <scope>NUCLEOTIDE SEQUENCE</scope>
    <source>
        <strain evidence="4">Rg</strain>
    </source>
</reference>
<evidence type="ECO:0000313" key="5">
    <source>
        <dbReference type="Proteomes" id="UP000290229"/>
    </source>
</evidence>
<dbReference type="Proteomes" id="UP000290229">
    <property type="component" value="Segment"/>
</dbReference>
<dbReference type="GO" id="GO:0019028">
    <property type="term" value="C:viral capsid"/>
    <property type="evidence" value="ECO:0007669"/>
    <property type="project" value="UniProtKB-KW"/>
</dbReference>
<proteinExistence type="predicted"/>
<evidence type="ECO:0000313" key="4">
    <source>
        <dbReference type="EMBL" id="AXY55037.1"/>
    </source>
</evidence>
<organism evidence="4">
    <name type="scientific">Rehmannia virus 1</name>
    <dbReference type="NCBI Taxonomy" id="2316740"/>
    <lineage>
        <taxon>Viruses</taxon>
        <taxon>Riboviria</taxon>
        <taxon>Orthornavirae</taxon>
        <taxon>Kitrinoviricota</taxon>
        <taxon>Alsuviricetes</taxon>
        <taxon>Martellivirales</taxon>
        <taxon>Closteroviridae</taxon>
        <taxon>Closterovirus</taxon>
        <taxon>Closterovirus rehmanniae</taxon>
    </lineage>
</organism>
<accession>A0A385HW51</accession>
<evidence type="ECO:0000256" key="3">
    <source>
        <dbReference type="ARBA" id="ARBA00022844"/>
    </source>
</evidence>
<dbReference type="KEGG" id="vg:41702732"/>
<evidence type="ECO:0000256" key="1">
    <source>
        <dbReference type="ARBA" id="ARBA00004328"/>
    </source>
</evidence>
<dbReference type="InterPro" id="IPR002679">
    <property type="entry name" value="Closter_coat"/>
</dbReference>
<evidence type="ECO:0000256" key="2">
    <source>
        <dbReference type="ARBA" id="ARBA00022561"/>
    </source>
</evidence>
<dbReference type="EMBL" id="MH033657">
    <property type="protein sequence ID" value="AXY55037.1"/>
    <property type="molecule type" value="Genomic_RNA"/>
</dbReference>
<gene>
    <name evidence="4" type="primary">ORF5</name>
</gene>
<sequence>MALTVSNDNSTSSLLNEKDLTSEIVEKFAAGLDLNTISQSSDSSFSRTELDEALPSVLGKIREITKADSKQDAAHFMMLMFRAAVVTTSPKVRYTGSYSYSVSGVSYQIKDADVFPHISHLLAKFRKPNPLRAFFSCFETPYVYFCKLNPEMAENRTACRRGTPHGYGYLAADFLPGSSSALNDRERAIINKASEHAINRSNMSSLSREIVSLYDI</sequence>
<protein>
    <submittedName>
        <fullName evidence="4">24 kDa protein</fullName>
    </submittedName>
</protein>
<dbReference type="GeneID" id="41702732"/>